<name>A0A9W8CW55_9FUNG</name>
<dbReference type="PROSITE" id="PS51371">
    <property type="entry name" value="CBS"/>
    <property type="match status" value="1"/>
</dbReference>
<dbReference type="Gene3D" id="3.10.580.10">
    <property type="entry name" value="CBS-domain"/>
    <property type="match status" value="1"/>
</dbReference>
<evidence type="ECO:0000259" key="2">
    <source>
        <dbReference type="PROSITE" id="PS51371"/>
    </source>
</evidence>
<dbReference type="Proteomes" id="UP001143981">
    <property type="component" value="Unassembled WGS sequence"/>
</dbReference>
<gene>
    <name evidence="3" type="primary">SDS23</name>
    <name evidence="3" type="ORF">LPJ61_005605</name>
</gene>
<keyword evidence="1" id="KW-0129">CBS domain</keyword>
<accession>A0A9W8CW55</accession>
<comment type="caution">
    <text evidence="3">The sequence shown here is derived from an EMBL/GenBank/DDBJ whole genome shotgun (WGS) entry which is preliminary data.</text>
</comment>
<reference evidence="3" key="1">
    <citation type="submission" date="2022-07" db="EMBL/GenBank/DDBJ databases">
        <title>Phylogenomic reconstructions and comparative analyses of Kickxellomycotina fungi.</title>
        <authorList>
            <person name="Reynolds N.K."/>
            <person name="Stajich J.E."/>
            <person name="Barry K."/>
            <person name="Grigoriev I.V."/>
            <person name="Crous P."/>
            <person name="Smith M.E."/>
        </authorList>
    </citation>
    <scope>NUCLEOTIDE SEQUENCE</scope>
    <source>
        <strain evidence="3">BCRC 34381</strain>
    </source>
</reference>
<proteinExistence type="predicted"/>
<evidence type="ECO:0000256" key="1">
    <source>
        <dbReference type="PROSITE-ProRule" id="PRU00703"/>
    </source>
</evidence>
<dbReference type="OrthoDB" id="449052at2759"/>
<dbReference type="InterPro" id="IPR046342">
    <property type="entry name" value="CBS_dom_sf"/>
</dbReference>
<sequence>MDRPGLGSKCHWTAAQAQDLIANQKVVQVDSEATVEEACDALIEHKIQSVPLYDSRRHSYVGMFDLHDLAA</sequence>
<feature type="non-terminal residue" evidence="3">
    <location>
        <position position="71"/>
    </location>
</feature>
<dbReference type="InterPro" id="IPR000644">
    <property type="entry name" value="CBS_dom"/>
</dbReference>
<dbReference type="AlphaFoldDB" id="A0A9W8CW55"/>
<protein>
    <submittedName>
        <fullName evidence="3">Cell separation during budding</fullName>
    </submittedName>
</protein>
<dbReference type="SUPFAM" id="SSF54631">
    <property type="entry name" value="CBS-domain pair"/>
    <property type="match status" value="1"/>
</dbReference>
<keyword evidence="4" id="KW-1185">Reference proteome</keyword>
<evidence type="ECO:0000313" key="4">
    <source>
        <dbReference type="Proteomes" id="UP001143981"/>
    </source>
</evidence>
<dbReference type="Pfam" id="PF00571">
    <property type="entry name" value="CBS"/>
    <property type="match status" value="1"/>
</dbReference>
<feature type="domain" description="CBS" evidence="2">
    <location>
        <begin position="22"/>
        <end position="71"/>
    </location>
</feature>
<organism evidence="3 4">
    <name type="scientific">Coemansia biformis</name>
    <dbReference type="NCBI Taxonomy" id="1286918"/>
    <lineage>
        <taxon>Eukaryota</taxon>
        <taxon>Fungi</taxon>
        <taxon>Fungi incertae sedis</taxon>
        <taxon>Zoopagomycota</taxon>
        <taxon>Kickxellomycotina</taxon>
        <taxon>Kickxellomycetes</taxon>
        <taxon>Kickxellales</taxon>
        <taxon>Kickxellaceae</taxon>
        <taxon>Coemansia</taxon>
    </lineage>
</organism>
<evidence type="ECO:0000313" key="3">
    <source>
        <dbReference type="EMBL" id="KAJ1725863.1"/>
    </source>
</evidence>
<dbReference type="EMBL" id="JANBOI010001966">
    <property type="protein sequence ID" value="KAJ1725863.1"/>
    <property type="molecule type" value="Genomic_DNA"/>
</dbReference>